<sequence>MCYQNSCYSGLENLMKTRWYIPDQAPRIVAEEDGGRGGGGGGAANGMSNRCLCSPTSHPGSFRCRHHHNEYIWGGRVIRVTVRSQ</sequence>
<gene>
    <name evidence="1" type="ORF">L6452_21566</name>
</gene>
<evidence type="ECO:0000313" key="1">
    <source>
        <dbReference type="EMBL" id="KAI3714609.1"/>
    </source>
</evidence>
<keyword evidence="2" id="KW-1185">Reference proteome</keyword>
<reference evidence="1 2" key="2">
    <citation type="journal article" date="2022" name="Mol. Ecol. Resour.">
        <title>The genomes of chicory, endive, great burdock and yacon provide insights into Asteraceae paleo-polyploidization history and plant inulin production.</title>
        <authorList>
            <person name="Fan W."/>
            <person name="Wang S."/>
            <person name="Wang H."/>
            <person name="Wang A."/>
            <person name="Jiang F."/>
            <person name="Liu H."/>
            <person name="Zhao H."/>
            <person name="Xu D."/>
            <person name="Zhang Y."/>
        </authorList>
    </citation>
    <scope>NUCLEOTIDE SEQUENCE [LARGE SCALE GENOMIC DNA]</scope>
    <source>
        <strain evidence="2">cv. Niubang</strain>
    </source>
</reference>
<protein>
    <submittedName>
        <fullName evidence="1">Uncharacterized protein</fullName>
    </submittedName>
</protein>
<accession>A0ACB9AY81</accession>
<organism evidence="1 2">
    <name type="scientific">Arctium lappa</name>
    <name type="common">Greater burdock</name>
    <name type="synonym">Lappa major</name>
    <dbReference type="NCBI Taxonomy" id="4217"/>
    <lineage>
        <taxon>Eukaryota</taxon>
        <taxon>Viridiplantae</taxon>
        <taxon>Streptophyta</taxon>
        <taxon>Embryophyta</taxon>
        <taxon>Tracheophyta</taxon>
        <taxon>Spermatophyta</taxon>
        <taxon>Magnoliopsida</taxon>
        <taxon>eudicotyledons</taxon>
        <taxon>Gunneridae</taxon>
        <taxon>Pentapetalae</taxon>
        <taxon>asterids</taxon>
        <taxon>campanulids</taxon>
        <taxon>Asterales</taxon>
        <taxon>Asteraceae</taxon>
        <taxon>Carduoideae</taxon>
        <taxon>Cardueae</taxon>
        <taxon>Arctiinae</taxon>
        <taxon>Arctium</taxon>
    </lineage>
</organism>
<dbReference type="EMBL" id="CM042053">
    <property type="protein sequence ID" value="KAI3714609.1"/>
    <property type="molecule type" value="Genomic_DNA"/>
</dbReference>
<dbReference type="Proteomes" id="UP001055879">
    <property type="component" value="Linkage Group LG07"/>
</dbReference>
<comment type="caution">
    <text evidence="1">The sequence shown here is derived from an EMBL/GenBank/DDBJ whole genome shotgun (WGS) entry which is preliminary data.</text>
</comment>
<evidence type="ECO:0000313" key="2">
    <source>
        <dbReference type="Proteomes" id="UP001055879"/>
    </source>
</evidence>
<proteinExistence type="predicted"/>
<name>A0ACB9AY81_ARCLA</name>
<reference evidence="2" key="1">
    <citation type="journal article" date="2022" name="Mol. Ecol. Resour.">
        <title>The genomes of chicory, endive, great burdock and yacon provide insights into Asteraceae palaeo-polyploidization history and plant inulin production.</title>
        <authorList>
            <person name="Fan W."/>
            <person name="Wang S."/>
            <person name="Wang H."/>
            <person name="Wang A."/>
            <person name="Jiang F."/>
            <person name="Liu H."/>
            <person name="Zhao H."/>
            <person name="Xu D."/>
            <person name="Zhang Y."/>
        </authorList>
    </citation>
    <scope>NUCLEOTIDE SEQUENCE [LARGE SCALE GENOMIC DNA]</scope>
    <source>
        <strain evidence="2">cv. Niubang</strain>
    </source>
</reference>